<sequence>MGKKLNYQFVKNYFEEQNCTLLSTEYINNKEKLKYICSCGNEEAEITFCNFKSGQRCKLCGIEKLASALRLEIKYVRNFFKEQNCTLLSEYINSGKKLKYICLCGNVSEILYHDFKNGHRCMKCSGTPKYDVQEIFDYFAEQ</sequence>
<proteinExistence type="predicted"/>
<gene>
    <name evidence="1" type="ORF">S01H1_51322</name>
</gene>
<organism evidence="1">
    <name type="scientific">marine sediment metagenome</name>
    <dbReference type="NCBI Taxonomy" id="412755"/>
    <lineage>
        <taxon>unclassified sequences</taxon>
        <taxon>metagenomes</taxon>
        <taxon>ecological metagenomes</taxon>
    </lineage>
</organism>
<protein>
    <submittedName>
        <fullName evidence="1">Uncharacterized protein</fullName>
    </submittedName>
</protein>
<dbReference type="EMBL" id="BARS01033119">
    <property type="protein sequence ID" value="GAG22257.1"/>
    <property type="molecule type" value="Genomic_DNA"/>
</dbReference>
<accession>X0WGD2</accession>
<comment type="caution">
    <text evidence="1">The sequence shown here is derived from an EMBL/GenBank/DDBJ whole genome shotgun (WGS) entry which is preliminary data.</text>
</comment>
<evidence type="ECO:0000313" key="1">
    <source>
        <dbReference type="EMBL" id="GAG22257.1"/>
    </source>
</evidence>
<dbReference type="AlphaFoldDB" id="X0WGD2"/>
<feature type="non-terminal residue" evidence="1">
    <location>
        <position position="142"/>
    </location>
</feature>
<reference evidence="1" key="1">
    <citation type="journal article" date="2014" name="Front. Microbiol.">
        <title>High frequency of phylogenetically diverse reductive dehalogenase-homologous genes in deep subseafloor sedimentary metagenomes.</title>
        <authorList>
            <person name="Kawai M."/>
            <person name="Futagami T."/>
            <person name="Toyoda A."/>
            <person name="Takaki Y."/>
            <person name="Nishi S."/>
            <person name="Hori S."/>
            <person name="Arai W."/>
            <person name="Tsubouchi T."/>
            <person name="Morono Y."/>
            <person name="Uchiyama I."/>
            <person name="Ito T."/>
            <person name="Fujiyama A."/>
            <person name="Inagaki F."/>
            <person name="Takami H."/>
        </authorList>
    </citation>
    <scope>NUCLEOTIDE SEQUENCE</scope>
    <source>
        <strain evidence="1">Expedition CK06-06</strain>
    </source>
</reference>
<name>X0WGD2_9ZZZZ</name>